<organism evidence="1 2">
    <name type="scientific">Candidatus Buchananbacteria bacterium RIFCSPLOWO2_01_FULL_45_31</name>
    <dbReference type="NCBI Taxonomy" id="1797545"/>
    <lineage>
        <taxon>Bacteria</taxon>
        <taxon>Candidatus Buchananiibacteriota</taxon>
    </lineage>
</organism>
<dbReference type="AlphaFoldDB" id="A0A1G1YPC4"/>
<sequence length="102" mass="11340">MGYYVNPQGESKASFLKREGIPIANSPKITWKSVPKGYLPVALVSNGAFNAAGIAFCESELDAFTRLDDPRPRQIFMVPVKKLVEASNEEFREYAEENGLLD</sequence>
<proteinExistence type="predicted"/>
<comment type="caution">
    <text evidence="1">The sequence shown here is derived from an EMBL/GenBank/DDBJ whole genome shotgun (WGS) entry which is preliminary data.</text>
</comment>
<reference evidence="1 2" key="1">
    <citation type="journal article" date="2016" name="Nat. Commun.">
        <title>Thousands of microbial genomes shed light on interconnected biogeochemical processes in an aquifer system.</title>
        <authorList>
            <person name="Anantharaman K."/>
            <person name="Brown C.T."/>
            <person name="Hug L.A."/>
            <person name="Sharon I."/>
            <person name="Castelle C.J."/>
            <person name="Probst A.J."/>
            <person name="Thomas B.C."/>
            <person name="Singh A."/>
            <person name="Wilkins M.J."/>
            <person name="Karaoz U."/>
            <person name="Brodie E.L."/>
            <person name="Williams K.H."/>
            <person name="Hubbard S.S."/>
            <person name="Banfield J.F."/>
        </authorList>
    </citation>
    <scope>NUCLEOTIDE SEQUENCE [LARGE SCALE GENOMIC DNA]</scope>
</reference>
<evidence type="ECO:0000313" key="1">
    <source>
        <dbReference type="EMBL" id="OGY54213.1"/>
    </source>
</evidence>
<accession>A0A1G1YPC4</accession>
<name>A0A1G1YPC4_9BACT</name>
<dbReference type="EMBL" id="MHIO01000005">
    <property type="protein sequence ID" value="OGY54213.1"/>
    <property type="molecule type" value="Genomic_DNA"/>
</dbReference>
<evidence type="ECO:0000313" key="2">
    <source>
        <dbReference type="Proteomes" id="UP000177250"/>
    </source>
</evidence>
<protein>
    <submittedName>
        <fullName evidence="1">Uncharacterized protein</fullName>
    </submittedName>
</protein>
<dbReference type="Proteomes" id="UP000177250">
    <property type="component" value="Unassembled WGS sequence"/>
</dbReference>
<gene>
    <name evidence="1" type="ORF">A3B15_00570</name>
</gene>